<keyword evidence="2" id="KW-0067">ATP-binding</keyword>
<dbReference type="SUPFAM" id="SSF56672">
    <property type="entry name" value="DNA/RNA polymerases"/>
    <property type="match status" value="1"/>
</dbReference>
<dbReference type="Gene3D" id="3.40.50.300">
    <property type="entry name" value="P-loop containing nucleotide triphosphate hydrolases"/>
    <property type="match status" value="1"/>
</dbReference>
<name>D3AEW3_9FIRM</name>
<dbReference type="InterPro" id="IPR043502">
    <property type="entry name" value="DNA/RNA_pol_sf"/>
</dbReference>
<dbReference type="Gene3D" id="3.90.1600.10">
    <property type="entry name" value="Palm domain of DNA polymerase"/>
    <property type="match status" value="1"/>
</dbReference>
<evidence type="ECO:0000259" key="3">
    <source>
        <dbReference type="PROSITE" id="PS51206"/>
    </source>
</evidence>
<reference evidence="4 5" key="1">
    <citation type="submission" date="2010-01" db="EMBL/GenBank/DDBJ databases">
        <authorList>
            <person name="Weinstock G."/>
            <person name="Sodergren E."/>
            <person name="Clifton S."/>
            <person name="Fulton L."/>
            <person name="Fulton B."/>
            <person name="Courtney L."/>
            <person name="Fronick C."/>
            <person name="Harrison M."/>
            <person name="Strong C."/>
            <person name="Farmer C."/>
            <person name="Delahaunty K."/>
            <person name="Markovic C."/>
            <person name="Hall O."/>
            <person name="Minx P."/>
            <person name="Tomlinson C."/>
            <person name="Mitreva M."/>
            <person name="Nelson J."/>
            <person name="Hou S."/>
            <person name="Wollam A."/>
            <person name="Pepin K.H."/>
            <person name="Johnson M."/>
            <person name="Bhonagiri V."/>
            <person name="Nash W.E."/>
            <person name="Warren W."/>
            <person name="Chinwalla A."/>
            <person name="Mardis E.R."/>
            <person name="Wilson R.K."/>
        </authorList>
    </citation>
    <scope>NUCLEOTIDE SEQUENCE [LARGE SCALE GENOMIC DNA]</scope>
    <source>
        <strain evidence="4 5">DSM 13479</strain>
    </source>
</reference>
<dbReference type="InterPro" id="IPR023211">
    <property type="entry name" value="DNA_pol_palm_dom_sf"/>
</dbReference>
<sequence>MIDFMVISTRSTKRGVIEIYPKFIIKKSTDLMIRGGDFYAIWIEERGLWSTDEQDALQLIDRELDRYAEENRQRFNSDIKVLHMWDAESGMIDSWHKYCQKQMRDSFHTLDDKLIFSNTETNKKDYASKKLNYPLEAGDLSAYEKLMSTLYSEEERTKIEWAIGSIVSGESKKLQKFMVLYGAAGTGKSTVLNIIQQLFDGYYSVFDAKALGSSSNSFALEAFKTNPLVAIQHDGDLSRIEDNTRLNSLVSHELMTVNEKFKSTYSNRFKCFLFMGTNKPVKITDAKSGLIRRLIDVSPSGNKLNPKEYKTIVKQVEFELGAIAYHCQEVYSNNPGRYDDYIPITMLGASNDFYNFIIDSYHVFKKENGTTLKAAWEMYKTYCDDAKVGFPFSQRVFKEELKNYFHDFQERFNLDDGTRVRSYYIGFRTEKFEEETVEEKAEVVKPALIQFDSTESIFDDVCSECPAQYASENETPQKKWDSVRTKLSGIDTKKLHYVKVPENHIVIDFDIPDESGNKSFEKNLAEASKWPPTYAELSKSGQGIHLHYIYTGDPTQLSRVYDDHVEVKVFTGKSSLRRMLSKCNNLPIATISSGLPLKGEQKMVNFEAIKSEKGLRTLIKRNLNKEIHPGTKPSIDFIYKILEDAYESDLKYDVTDMRNAVLAFAANSTHQADYCIKLVNKMQFKSADPSTAVKNDDAKLVFYDIEVFPNLFLVNWKIEGEGKPVVRMINPSPSEIEDLMRFRLVGFNCRRYDNHILYARLMGYTNEQLYNLSQKIINGSPNCFFGEAYNVSYTDVYDFASAGNKKSLKKLEIEMGNLTDDDLKKKGFSDEKIRIIKAGTHHQELGLPWDQPVPEELWIKVAEYCDNDVIATEAAFNYLEADWTARQILADLAEMTVNDTTNSLTTRIIFGNNRKPQSEFHYRNLAEPVESLDKESMDFLKEACPKMMEEPHYGWKYNDKNEVPFESHSILPYFPGYVFDHGKSTYRGEEVGEGGFAQGVPGMYGNVALLDISSMHPHSAIAEVLFGPRFTKAFRDIVEGRVSIKHEAWDIVNTMLDGKLTPYIQRVIDGEMTSKDLANALKTAINSVYGLTSASFDNPFRDPRNIDNIVAKRGALFMIDLKNEVLKRGFQVAHIKTDSIKIPDATPEIIQFVMDFGERYGYTFEHEATYDRMCLVNDAVYIAKYKSAEECQKIYGYVPGDNKKKGGKWTATGTQFQIPYVFKKLFSREDIAFEDMCETKSVSSSLYLDLNEELPDVSKEEKEFSKAESDYKKGLLSDTTFESTCQKLTPLIEKGHDYHFIGKVGQFCPMKDGYGAGLLMREKDGRYYAATGSKGYRWMESEMVKELGKEDGIDRSYYDKLVDEAVKTISQYGDFEWFVSDDPYIPELGANDADVDCVVPWAMPCGEDKYRTCFDCPHFNNDNFHMDCNLDYDIADIVMKHAMNPPEN</sequence>
<dbReference type="InterPro" id="IPR012337">
    <property type="entry name" value="RNaseH-like_sf"/>
</dbReference>
<dbReference type="InterPro" id="IPR045455">
    <property type="entry name" value="NrS-1_pol-like_helicase"/>
</dbReference>
<dbReference type="Proteomes" id="UP000004968">
    <property type="component" value="Unassembled WGS sequence"/>
</dbReference>
<dbReference type="RefSeq" id="WP_006772669.1">
    <property type="nucleotide sequence ID" value="NZ_GG667635.1"/>
</dbReference>
<keyword evidence="1" id="KW-0547">Nucleotide-binding</keyword>
<proteinExistence type="predicted"/>
<comment type="caution">
    <text evidence="4">The sequence shown here is derived from an EMBL/GenBank/DDBJ whole genome shotgun (WGS) entry which is preliminary data.</text>
</comment>
<dbReference type="EMBL" id="ACIO01000160">
    <property type="protein sequence ID" value="EFC99621.1"/>
    <property type="molecule type" value="Genomic_DNA"/>
</dbReference>
<organism evidence="4 5">
    <name type="scientific">Hungatella hathewayi DSM 13479</name>
    <dbReference type="NCBI Taxonomy" id="566550"/>
    <lineage>
        <taxon>Bacteria</taxon>
        <taxon>Bacillati</taxon>
        <taxon>Bacillota</taxon>
        <taxon>Clostridia</taxon>
        <taxon>Lachnospirales</taxon>
        <taxon>Lachnospiraceae</taxon>
        <taxon>Hungatella</taxon>
    </lineage>
</organism>
<dbReference type="HOGENOM" id="CLU_256640_0_0_9"/>
<dbReference type="GO" id="GO:0005524">
    <property type="term" value="F:ATP binding"/>
    <property type="evidence" value="ECO:0007669"/>
    <property type="project" value="UniProtKB-KW"/>
</dbReference>
<accession>D3AEW3</accession>
<dbReference type="Pfam" id="PF19263">
    <property type="entry name" value="DUF5906"/>
    <property type="match status" value="1"/>
</dbReference>
<evidence type="ECO:0000256" key="2">
    <source>
        <dbReference type="ARBA" id="ARBA00022840"/>
    </source>
</evidence>
<dbReference type="InterPro" id="IPR014015">
    <property type="entry name" value="Helicase_SF3_DNA-vir"/>
</dbReference>
<protein>
    <recommendedName>
        <fullName evidence="3">SF3 helicase domain-containing protein</fullName>
    </recommendedName>
</protein>
<evidence type="ECO:0000256" key="1">
    <source>
        <dbReference type="ARBA" id="ARBA00022741"/>
    </source>
</evidence>
<evidence type="ECO:0000313" key="4">
    <source>
        <dbReference type="EMBL" id="EFC99621.1"/>
    </source>
</evidence>
<dbReference type="InterPro" id="IPR027417">
    <property type="entry name" value="P-loop_NTPase"/>
</dbReference>
<dbReference type="SUPFAM" id="SSF52540">
    <property type="entry name" value="P-loop containing nucleoside triphosphate hydrolases"/>
    <property type="match status" value="1"/>
</dbReference>
<dbReference type="SUPFAM" id="SSF53098">
    <property type="entry name" value="Ribonuclease H-like"/>
    <property type="match status" value="1"/>
</dbReference>
<dbReference type="GeneID" id="93146956"/>
<evidence type="ECO:0000313" key="5">
    <source>
        <dbReference type="Proteomes" id="UP000004968"/>
    </source>
</evidence>
<gene>
    <name evidence="4" type="ORF">CLOSTHATH_02147</name>
</gene>
<dbReference type="PROSITE" id="PS51206">
    <property type="entry name" value="SF3_HELICASE_1"/>
    <property type="match status" value="1"/>
</dbReference>
<feature type="domain" description="SF3 helicase" evidence="3">
    <location>
        <begin position="154"/>
        <end position="313"/>
    </location>
</feature>